<dbReference type="InterPro" id="IPR020471">
    <property type="entry name" value="AKR"/>
</dbReference>
<dbReference type="CDD" id="cd19071">
    <property type="entry name" value="AKR_AKR1-5-like"/>
    <property type="match status" value="1"/>
</dbReference>
<dbReference type="InterPro" id="IPR023210">
    <property type="entry name" value="NADP_OxRdtase_dom"/>
</dbReference>
<dbReference type="Proteomes" id="UP000243081">
    <property type="component" value="Unassembled WGS sequence"/>
</dbReference>
<comment type="similarity">
    <text evidence="1">Belongs to the aldo/keto reductase family.</text>
</comment>
<dbReference type="SUPFAM" id="SSF51430">
    <property type="entry name" value="NAD(P)-linked oxidoreductase"/>
    <property type="match status" value="1"/>
</dbReference>
<comment type="caution">
    <text evidence="7">The sequence shown here is derived from an EMBL/GenBank/DDBJ whole genome shotgun (WGS) entry which is preliminary data.</text>
</comment>
<evidence type="ECO:0000259" key="6">
    <source>
        <dbReference type="Pfam" id="PF00248"/>
    </source>
</evidence>
<evidence type="ECO:0000256" key="2">
    <source>
        <dbReference type="ARBA" id="ARBA00023002"/>
    </source>
</evidence>
<dbReference type="GO" id="GO:0016491">
    <property type="term" value="F:oxidoreductase activity"/>
    <property type="evidence" value="ECO:0007669"/>
    <property type="project" value="UniProtKB-KW"/>
</dbReference>
<keyword evidence="2" id="KW-0560">Oxidoreductase</keyword>
<dbReference type="PROSITE" id="PS00062">
    <property type="entry name" value="ALDOKETO_REDUCTASE_2"/>
    <property type="match status" value="1"/>
</dbReference>
<dbReference type="PRINTS" id="PR00069">
    <property type="entry name" value="ALDKETRDTASE"/>
</dbReference>
<dbReference type="Pfam" id="PF00248">
    <property type="entry name" value="Aldo_ket_red"/>
    <property type="match status" value="1"/>
</dbReference>
<dbReference type="PANTHER" id="PTHR43827:SF13">
    <property type="entry name" value="ALDO_KETO REDUCTASE FAMILY PROTEIN"/>
    <property type="match status" value="1"/>
</dbReference>
<name>A0A179ICA8_CORDF</name>
<dbReference type="InterPro" id="IPR036812">
    <property type="entry name" value="NAD(P)_OxRdtase_dom_sf"/>
</dbReference>
<feature type="site" description="Lowers pKa of active site Tyr" evidence="5">
    <location>
        <position position="80"/>
    </location>
</feature>
<dbReference type="PANTHER" id="PTHR43827">
    <property type="entry name" value="2,5-DIKETO-D-GLUCONIC ACID REDUCTASE"/>
    <property type="match status" value="1"/>
</dbReference>
<evidence type="ECO:0000256" key="3">
    <source>
        <dbReference type="PIRSR" id="PIRSR000097-1"/>
    </source>
</evidence>
<gene>
    <name evidence="7" type="ORF">LLEC1_01012</name>
</gene>
<accession>A0A179ICA8</accession>
<evidence type="ECO:0000313" key="8">
    <source>
        <dbReference type="Proteomes" id="UP000243081"/>
    </source>
</evidence>
<reference evidence="7 8" key="1">
    <citation type="submission" date="2016-03" db="EMBL/GenBank/DDBJ databases">
        <title>Fine-scale spatial genetic structure of a fungal parasite of coffee scale insects.</title>
        <authorList>
            <person name="Jackson D."/>
            <person name="Zemenick K.A."/>
            <person name="Malloure B."/>
            <person name="Quandt C.A."/>
            <person name="James T.Y."/>
        </authorList>
    </citation>
    <scope>NUCLEOTIDE SEQUENCE [LARGE SCALE GENOMIC DNA]</scope>
    <source>
        <strain evidence="7 8">UM487</strain>
    </source>
</reference>
<feature type="active site" description="Proton donor" evidence="3">
    <location>
        <position position="55"/>
    </location>
</feature>
<sequence>MSQRFTLASTAKLNSGYEIPLLGFGVYQIPKEECPAICQKALEAGYRHIDSASLYRNQGESASAIPVSGVPRGDIFFTSKVPFFKAPMGYDSTHKLVDDALGQTQLDYLDLMLIHCPYGGPEARKGAWRALVECVEAGKVRSIGVSNYGLHHLEELEAYIKELEAERGPGKGGVLSVGQWELHPWLMRKDVTEWCRQRGVVLEAYCPIVRGERFGDPKLKQLAAKYSKSEAQVLLRWSLQNGFVPLVKTVTPSRVLENADLYDFELTEDEINHLATDEYSPCAWDPSVETLDK</sequence>
<feature type="binding site" evidence="4">
    <location>
        <position position="115"/>
    </location>
    <ligand>
        <name>substrate</name>
    </ligand>
</feature>
<keyword evidence="8" id="KW-1185">Reference proteome</keyword>
<dbReference type="InterPro" id="IPR018170">
    <property type="entry name" value="Aldo/ket_reductase_CS"/>
</dbReference>
<dbReference type="AlphaFoldDB" id="A0A179ICA8"/>
<feature type="domain" description="NADP-dependent oxidoreductase" evidence="6">
    <location>
        <begin position="28"/>
        <end position="274"/>
    </location>
</feature>
<dbReference type="OrthoDB" id="416253at2759"/>
<dbReference type="EMBL" id="LUKN01001749">
    <property type="protein sequence ID" value="OAR00317.1"/>
    <property type="molecule type" value="Genomic_DNA"/>
</dbReference>
<dbReference type="FunFam" id="3.20.20.100:FF:000015">
    <property type="entry name" value="Oxidoreductase, aldo/keto reductase family"/>
    <property type="match status" value="1"/>
</dbReference>
<protein>
    <recommendedName>
        <fullName evidence="6">NADP-dependent oxidoreductase domain-containing protein</fullName>
    </recommendedName>
</protein>
<organism evidence="7 8">
    <name type="scientific">Cordyceps confragosa</name>
    <name type="common">Lecanicillium lecanii</name>
    <dbReference type="NCBI Taxonomy" id="2714763"/>
    <lineage>
        <taxon>Eukaryota</taxon>
        <taxon>Fungi</taxon>
        <taxon>Dikarya</taxon>
        <taxon>Ascomycota</taxon>
        <taxon>Pezizomycotina</taxon>
        <taxon>Sordariomycetes</taxon>
        <taxon>Hypocreomycetidae</taxon>
        <taxon>Hypocreales</taxon>
        <taxon>Cordycipitaceae</taxon>
        <taxon>Akanthomyces</taxon>
    </lineage>
</organism>
<dbReference type="PIRSF" id="PIRSF000097">
    <property type="entry name" value="AKR"/>
    <property type="match status" value="1"/>
</dbReference>
<dbReference type="Gene3D" id="3.20.20.100">
    <property type="entry name" value="NADP-dependent oxidoreductase domain"/>
    <property type="match status" value="1"/>
</dbReference>
<evidence type="ECO:0000256" key="4">
    <source>
        <dbReference type="PIRSR" id="PIRSR000097-2"/>
    </source>
</evidence>
<evidence type="ECO:0000256" key="1">
    <source>
        <dbReference type="ARBA" id="ARBA00007905"/>
    </source>
</evidence>
<evidence type="ECO:0000313" key="7">
    <source>
        <dbReference type="EMBL" id="OAR00317.1"/>
    </source>
</evidence>
<dbReference type="OMA" id="FMTMKAA"/>
<proteinExistence type="inferred from homology"/>
<evidence type="ECO:0000256" key="5">
    <source>
        <dbReference type="PIRSR" id="PIRSR000097-3"/>
    </source>
</evidence>